<dbReference type="EMBL" id="JABZEO010000022">
    <property type="protein sequence ID" value="NVZ11422.1"/>
    <property type="molecule type" value="Genomic_DNA"/>
</dbReference>
<name>A0A850RJZ1_9GAMM</name>
<keyword evidence="2" id="KW-0472">Membrane</keyword>
<gene>
    <name evidence="3" type="ORF">HW932_19405</name>
</gene>
<sequence length="338" mass="37374">MNKKYFYYSILLFLASIFLVGFGFGFGSPKFDTRNPESWSKMTSGMSIEEEGLLIKDVDLLILLFKNENKLNGYTAERIKSEARELREALIKRNIEFLKLKITDMQAKGKNSTSLLIEKSVFFSNPRAGYVAKSYSVNNLKQRLAWLMTADASEINPDGTNILTQKLDPINIDIVNQILSTETTAQAAEEAAQAQAAEEAAQAQAAEEAAQAQAAEEAAQAQAAEEAAQAQAAEEAAQAQVAEETNLFDPEATDLRRCYLEVSGEIYIDDPCEGYLNNDGGFQINSPEYFAIVQIYEDGAIGFWNEEAYATHAHSDLGPMTKSGPCWKSDKATVCFWE</sequence>
<proteinExistence type="predicted"/>
<keyword evidence="2" id="KW-0812">Transmembrane</keyword>
<comment type="caution">
    <text evidence="3">The sequence shown here is derived from an EMBL/GenBank/DDBJ whole genome shotgun (WGS) entry which is preliminary data.</text>
</comment>
<accession>A0A850RJZ1</accession>
<dbReference type="AlphaFoldDB" id="A0A850RJZ1"/>
<evidence type="ECO:0000313" key="4">
    <source>
        <dbReference type="Proteomes" id="UP000592294"/>
    </source>
</evidence>
<organism evidence="3 4">
    <name type="scientific">Allochromatium humboldtianum</name>
    <dbReference type="NCBI Taxonomy" id="504901"/>
    <lineage>
        <taxon>Bacteria</taxon>
        <taxon>Pseudomonadati</taxon>
        <taxon>Pseudomonadota</taxon>
        <taxon>Gammaproteobacteria</taxon>
        <taxon>Chromatiales</taxon>
        <taxon>Chromatiaceae</taxon>
        <taxon>Allochromatium</taxon>
    </lineage>
</organism>
<protein>
    <submittedName>
        <fullName evidence="3">Uncharacterized protein</fullName>
    </submittedName>
</protein>
<keyword evidence="4" id="KW-1185">Reference proteome</keyword>
<evidence type="ECO:0000313" key="3">
    <source>
        <dbReference type="EMBL" id="NVZ11422.1"/>
    </source>
</evidence>
<reference evidence="3 4" key="1">
    <citation type="submission" date="2020-06" db="EMBL/GenBank/DDBJ databases">
        <title>Whole-genome sequence of Allochromatium humboldtianum DSM 21881, type strain.</title>
        <authorList>
            <person name="Kyndt J.A."/>
            <person name="Meyer T.E."/>
        </authorList>
    </citation>
    <scope>NUCLEOTIDE SEQUENCE [LARGE SCALE GENOMIC DNA]</scope>
    <source>
        <strain evidence="3 4">DSM 21881</strain>
    </source>
</reference>
<feature type="transmembrane region" description="Helical" evidence="2">
    <location>
        <begin position="6"/>
        <end position="26"/>
    </location>
</feature>
<evidence type="ECO:0000256" key="1">
    <source>
        <dbReference type="SAM" id="MobiDB-lite"/>
    </source>
</evidence>
<keyword evidence="2" id="KW-1133">Transmembrane helix</keyword>
<evidence type="ECO:0000256" key="2">
    <source>
        <dbReference type="SAM" id="Phobius"/>
    </source>
</evidence>
<feature type="region of interest" description="Disordered" evidence="1">
    <location>
        <begin position="213"/>
        <end position="237"/>
    </location>
</feature>
<dbReference type="RefSeq" id="WP_176978122.1">
    <property type="nucleotide sequence ID" value="NZ_JABZEO010000022.1"/>
</dbReference>
<dbReference type="Proteomes" id="UP000592294">
    <property type="component" value="Unassembled WGS sequence"/>
</dbReference>